<evidence type="ECO:0000313" key="3">
    <source>
        <dbReference type="Proteomes" id="UP000044602"/>
    </source>
</evidence>
<sequence>MLATNSLFSFVVLAISARILLVLSAFSPAICSRPRVEKLARALRVLLIDEFDPALGEEALLVAAGAHTARVRRGVLWREEDAIQGAVRRQERAQLVGLHVGRDTGQVDDAGLADGGLGGDEVLVREGLGGRRGQGRLGLFGGLGCAVVDIVVGPGA</sequence>
<keyword evidence="1" id="KW-0812">Transmembrane</keyword>
<keyword evidence="1" id="KW-0472">Membrane</keyword>
<proteinExistence type="predicted"/>
<keyword evidence="3" id="KW-1185">Reference proteome</keyword>
<feature type="non-terminal residue" evidence="2">
    <location>
        <position position="156"/>
    </location>
</feature>
<feature type="transmembrane region" description="Helical" evidence="1">
    <location>
        <begin position="6"/>
        <end position="31"/>
    </location>
</feature>
<dbReference type="AlphaFoldDB" id="A0A0G4MJE6"/>
<keyword evidence="1" id="KW-1133">Transmembrane helix</keyword>
<dbReference type="EMBL" id="CVQH01022972">
    <property type="protein sequence ID" value="CRK34299.1"/>
    <property type="molecule type" value="Genomic_DNA"/>
</dbReference>
<name>A0A0G4MJE6_VERLO</name>
<gene>
    <name evidence="2" type="ORF">BN1708_006319</name>
</gene>
<evidence type="ECO:0000256" key="1">
    <source>
        <dbReference type="SAM" id="Phobius"/>
    </source>
</evidence>
<dbReference type="Proteomes" id="UP000044602">
    <property type="component" value="Unassembled WGS sequence"/>
</dbReference>
<protein>
    <submittedName>
        <fullName evidence="2">Uncharacterized protein</fullName>
    </submittedName>
</protein>
<accession>A0A0G4MJE6</accession>
<evidence type="ECO:0000313" key="2">
    <source>
        <dbReference type="EMBL" id="CRK34299.1"/>
    </source>
</evidence>
<organism evidence="2 3">
    <name type="scientific">Verticillium longisporum</name>
    <name type="common">Verticillium dahliae var. longisporum</name>
    <dbReference type="NCBI Taxonomy" id="100787"/>
    <lineage>
        <taxon>Eukaryota</taxon>
        <taxon>Fungi</taxon>
        <taxon>Dikarya</taxon>
        <taxon>Ascomycota</taxon>
        <taxon>Pezizomycotina</taxon>
        <taxon>Sordariomycetes</taxon>
        <taxon>Hypocreomycetidae</taxon>
        <taxon>Glomerellales</taxon>
        <taxon>Plectosphaerellaceae</taxon>
        <taxon>Verticillium</taxon>
    </lineage>
</organism>
<reference evidence="2 3" key="1">
    <citation type="submission" date="2015-05" db="EMBL/GenBank/DDBJ databases">
        <authorList>
            <person name="Wang D.B."/>
            <person name="Wang M."/>
        </authorList>
    </citation>
    <scope>NUCLEOTIDE SEQUENCE [LARGE SCALE GENOMIC DNA]</scope>
    <source>
        <strain evidence="2">VL1</strain>
    </source>
</reference>